<dbReference type="SUPFAM" id="SSF81383">
    <property type="entry name" value="F-box domain"/>
    <property type="match status" value="1"/>
</dbReference>
<dbReference type="Proteomes" id="UP001141806">
    <property type="component" value="Unassembled WGS sequence"/>
</dbReference>
<proteinExistence type="predicted"/>
<gene>
    <name evidence="2" type="ORF">NE237_003661</name>
</gene>
<dbReference type="AlphaFoldDB" id="A0A9Q0KHE7"/>
<dbReference type="InterPro" id="IPR036047">
    <property type="entry name" value="F-box-like_dom_sf"/>
</dbReference>
<dbReference type="InterPro" id="IPR001810">
    <property type="entry name" value="F-box_dom"/>
</dbReference>
<dbReference type="OrthoDB" id="3219396at2759"/>
<reference evidence="2" key="1">
    <citation type="journal article" date="2023" name="Plant J.">
        <title>The genome of the king protea, Protea cynaroides.</title>
        <authorList>
            <person name="Chang J."/>
            <person name="Duong T.A."/>
            <person name="Schoeman C."/>
            <person name="Ma X."/>
            <person name="Roodt D."/>
            <person name="Barker N."/>
            <person name="Li Z."/>
            <person name="Van de Peer Y."/>
            <person name="Mizrachi E."/>
        </authorList>
    </citation>
    <scope>NUCLEOTIDE SEQUENCE</scope>
    <source>
        <tissue evidence="2">Young leaves</tissue>
    </source>
</reference>
<evidence type="ECO:0000259" key="1">
    <source>
        <dbReference type="Pfam" id="PF12937"/>
    </source>
</evidence>
<feature type="domain" description="F-box" evidence="1">
    <location>
        <begin position="2"/>
        <end position="50"/>
    </location>
</feature>
<dbReference type="Pfam" id="PF12937">
    <property type="entry name" value="F-box-like"/>
    <property type="match status" value="1"/>
</dbReference>
<protein>
    <recommendedName>
        <fullName evidence="1">F-box domain-containing protein</fullName>
    </recommendedName>
</protein>
<evidence type="ECO:0000313" key="2">
    <source>
        <dbReference type="EMBL" id="KAJ4970562.1"/>
    </source>
</evidence>
<dbReference type="Gene3D" id="1.20.1280.50">
    <property type="match status" value="1"/>
</dbReference>
<sequence>MSFLPGEIWRRILDLGIENSKLNYKDLCSISISCRRFNRLSGEDALWSTLLSLDFPHKVGASSSTSLNSSSKTLYKIRFEKDKASKLAAHRRAVLRMESQVAVYVKSLKDLRLRLMGENERMKAVVQELTNFEKVRQASVALNVWQPEIIRGRQKQVVEQNGVPIDSRITALKMELRLCKQQIAAFDKAYKNQQWRLDASKEQLSSLKYHPLRDYKLTGTGRDECNMKLKKLKRCSNWNAGLLLEPN</sequence>
<accession>A0A9Q0KHE7</accession>
<comment type="caution">
    <text evidence="2">The sequence shown here is derived from an EMBL/GenBank/DDBJ whole genome shotgun (WGS) entry which is preliminary data.</text>
</comment>
<organism evidence="2 3">
    <name type="scientific">Protea cynaroides</name>
    <dbReference type="NCBI Taxonomy" id="273540"/>
    <lineage>
        <taxon>Eukaryota</taxon>
        <taxon>Viridiplantae</taxon>
        <taxon>Streptophyta</taxon>
        <taxon>Embryophyta</taxon>
        <taxon>Tracheophyta</taxon>
        <taxon>Spermatophyta</taxon>
        <taxon>Magnoliopsida</taxon>
        <taxon>Proteales</taxon>
        <taxon>Proteaceae</taxon>
        <taxon>Protea</taxon>
    </lineage>
</organism>
<name>A0A9Q0KHE7_9MAGN</name>
<keyword evidence="3" id="KW-1185">Reference proteome</keyword>
<evidence type="ECO:0000313" key="3">
    <source>
        <dbReference type="Proteomes" id="UP001141806"/>
    </source>
</evidence>
<dbReference type="EMBL" id="JAMYWD010000005">
    <property type="protein sequence ID" value="KAJ4970562.1"/>
    <property type="molecule type" value="Genomic_DNA"/>
</dbReference>